<dbReference type="AlphaFoldDB" id="A0A2I3RE34"/>
<dbReference type="Bgee" id="ENSPTRG00000046358">
    <property type="expression patterns" value="Expressed in lymph node and 4 other cell types or tissues"/>
</dbReference>
<dbReference type="Ensembl" id="ENSPTRT00000104722.1">
    <property type="protein sequence ID" value="ENSPTRP00000062891.1"/>
    <property type="gene ID" value="ENSPTRG00000052333.1"/>
</dbReference>
<reference evidence="1 2" key="1">
    <citation type="journal article" date="2005" name="Nature">
        <title>Initial sequence of the chimpanzee genome and comparison with the human genome.</title>
        <authorList>
            <consortium name="Chimpanzee sequencing and analysis consortium"/>
        </authorList>
    </citation>
    <scope>NUCLEOTIDE SEQUENCE [LARGE SCALE GENOMIC DNA]</scope>
</reference>
<dbReference type="OMA" id="HHAPNWI"/>
<sequence>MYVQEHRLWGLMDKPHSAPCLMSLSLSFLICKKGRNAIRVQQSTDERMDAMLLRQCPTQGTRKNHESNSSLHHVPNWIFHSTIIPPNKGSKRCLRKVDWLLPRAGGVGGKRGVTADGDRVSFWDDENVLKLVMLMVARIYEYTKNHRIVHFRHVNCIACELNLKSLF</sequence>
<proteinExistence type="predicted"/>
<evidence type="ECO:0000313" key="2">
    <source>
        <dbReference type="Proteomes" id="UP000002277"/>
    </source>
</evidence>
<dbReference type="EMBL" id="AC145688">
    <property type="status" value="NOT_ANNOTATED_CDS"/>
    <property type="molecule type" value="Genomic_DNA"/>
</dbReference>
<dbReference type="Ensembl" id="ENSPTRT00000094551.1">
    <property type="protein sequence ID" value="ENSPTRP00000069446.1"/>
    <property type="gene ID" value="ENSPTRG00000046358.1"/>
</dbReference>
<accession>A0A2I3RE34</accession>
<name>A0A2I3RE34_PANTR</name>
<reference evidence="1" key="2">
    <citation type="submission" date="2025-05" db="UniProtKB">
        <authorList>
            <consortium name="Ensembl"/>
        </authorList>
    </citation>
    <scope>IDENTIFICATION</scope>
</reference>
<dbReference type="Ensembl" id="ENSPTRT00000085364.1">
    <property type="protein sequence ID" value="ENSPTRP00000091030.1"/>
    <property type="gene ID" value="ENSPTRG00000050406.1"/>
</dbReference>
<dbReference type="GeneTree" id="ENSGT00390000002566"/>
<evidence type="ECO:0000313" key="1">
    <source>
        <dbReference type="Ensembl" id="ENSPTRP00000062891.1"/>
    </source>
</evidence>
<dbReference type="Proteomes" id="UP000002277">
    <property type="component" value="Chromosome X"/>
</dbReference>
<keyword evidence="2" id="KW-1185">Reference proteome</keyword>
<protein>
    <submittedName>
        <fullName evidence="1">Uncharacterized protein</fullName>
    </submittedName>
</protein>
<organism evidence="1 2">
    <name type="scientific">Pan troglodytes</name>
    <name type="common">Chimpanzee</name>
    <dbReference type="NCBI Taxonomy" id="9598"/>
    <lineage>
        <taxon>Eukaryota</taxon>
        <taxon>Metazoa</taxon>
        <taxon>Chordata</taxon>
        <taxon>Craniata</taxon>
        <taxon>Vertebrata</taxon>
        <taxon>Euteleostomi</taxon>
        <taxon>Mammalia</taxon>
        <taxon>Eutheria</taxon>
        <taxon>Euarchontoglires</taxon>
        <taxon>Primates</taxon>
        <taxon>Haplorrhini</taxon>
        <taxon>Catarrhini</taxon>
        <taxon>Hominidae</taxon>
        <taxon>Pan</taxon>
    </lineage>
</organism>